<name>A0ABX0WD99_9RHOB</name>
<protein>
    <recommendedName>
        <fullName evidence="4">Aspartate carbamoyltransferase catalytic subunit</fullName>
    </recommendedName>
</protein>
<sequence>MDTVVHIPSGERGMIRVFNLDMRPEQARFLREPGALPQVLGIEDINLDQVEIFPISDLEDLGLVGYLTEGCAVPADHITADRERLMELTGHVMLIRSRAFGGEETRLTPAEQITFIGAYGEDQTHWTGAQIQADSAKPYSAPRLSPRANRAKARRIGASIFAVVMLLLLALLSKLVGWP</sequence>
<proteinExistence type="predicted"/>
<keyword evidence="1" id="KW-1133">Transmembrane helix</keyword>
<evidence type="ECO:0008006" key="4">
    <source>
        <dbReference type="Google" id="ProtNLM"/>
    </source>
</evidence>
<keyword evidence="3" id="KW-1185">Reference proteome</keyword>
<keyword evidence="1" id="KW-0812">Transmembrane</keyword>
<keyword evidence="1" id="KW-0472">Membrane</keyword>
<feature type="transmembrane region" description="Helical" evidence="1">
    <location>
        <begin position="156"/>
        <end position="176"/>
    </location>
</feature>
<organism evidence="2 3">
    <name type="scientific">Parasedimentitalea denitrificans</name>
    <dbReference type="NCBI Taxonomy" id="2211118"/>
    <lineage>
        <taxon>Bacteria</taxon>
        <taxon>Pseudomonadati</taxon>
        <taxon>Pseudomonadota</taxon>
        <taxon>Alphaproteobacteria</taxon>
        <taxon>Rhodobacterales</taxon>
        <taxon>Paracoccaceae</taxon>
        <taxon>Parasedimentitalea</taxon>
    </lineage>
</organism>
<reference evidence="2 3" key="1">
    <citation type="submission" date="2018-05" db="EMBL/GenBank/DDBJ databases">
        <authorList>
            <person name="Zhang Y.-J."/>
        </authorList>
    </citation>
    <scope>NUCLEOTIDE SEQUENCE [LARGE SCALE GENOMIC DNA]</scope>
    <source>
        <strain evidence="2 3">CY04</strain>
    </source>
</reference>
<comment type="caution">
    <text evidence="2">The sequence shown here is derived from an EMBL/GenBank/DDBJ whole genome shotgun (WGS) entry which is preliminary data.</text>
</comment>
<dbReference type="EMBL" id="QHLQ01000020">
    <property type="protein sequence ID" value="NIZ62652.1"/>
    <property type="molecule type" value="Genomic_DNA"/>
</dbReference>
<accession>A0ABX0WD99</accession>
<evidence type="ECO:0000256" key="1">
    <source>
        <dbReference type="SAM" id="Phobius"/>
    </source>
</evidence>
<evidence type="ECO:0000313" key="3">
    <source>
        <dbReference type="Proteomes" id="UP001429564"/>
    </source>
</evidence>
<dbReference type="Proteomes" id="UP001429564">
    <property type="component" value="Unassembled WGS sequence"/>
</dbReference>
<gene>
    <name evidence="2" type="ORF">DL239_16900</name>
</gene>
<evidence type="ECO:0000313" key="2">
    <source>
        <dbReference type="EMBL" id="NIZ62652.1"/>
    </source>
</evidence>